<feature type="transmembrane region" description="Helical" evidence="7">
    <location>
        <begin position="28"/>
        <end position="49"/>
    </location>
</feature>
<evidence type="ECO:0000259" key="8">
    <source>
        <dbReference type="Pfam" id="PF09335"/>
    </source>
</evidence>
<feature type="transmembrane region" description="Helical" evidence="7">
    <location>
        <begin position="127"/>
        <end position="146"/>
    </location>
</feature>
<feature type="transmembrane region" description="Helical" evidence="7">
    <location>
        <begin position="61"/>
        <end position="82"/>
    </location>
</feature>
<reference evidence="9 10" key="1">
    <citation type="journal article" date="2014" name="ISME J.">
        <title>Candidatus Competibacter-lineage genomes retrieved from metagenomes reveal functional metabolic diversity.</title>
        <authorList>
            <person name="McIlroy S.J."/>
            <person name="Albertsen M."/>
            <person name="Andresen E.K."/>
            <person name="Saunders A.M."/>
            <person name="Kristiansen R."/>
            <person name="Stokholm-Bjerregaard M."/>
            <person name="Nielsen K.L."/>
            <person name="Nielsen P.H."/>
        </authorList>
    </citation>
    <scope>NUCLEOTIDE SEQUENCE [LARGE SCALE GENOMIC DNA]</scope>
    <source>
        <strain evidence="9 10">Run_B_J11</strain>
    </source>
</reference>
<evidence type="ECO:0000256" key="5">
    <source>
        <dbReference type="ARBA" id="ARBA00022989"/>
    </source>
</evidence>
<dbReference type="Proteomes" id="UP000019184">
    <property type="component" value="Unassembled WGS sequence"/>
</dbReference>
<accession>A0A7U7GET6</accession>
<comment type="caution">
    <text evidence="9">The sequence shown here is derived from an EMBL/GenBank/DDBJ whole genome shotgun (WGS) entry which is preliminary data.</text>
</comment>
<keyword evidence="6 7" id="KW-0472">Membrane</keyword>
<dbReference type="RefSeq" id="WP_034435661.1">
    <property type="nucleotide sequence ID" value="NZ_CBTK010000284.1"/>
</dbReference>
<evidence type="ECO:0000313" key="10">
    <source>
        <dbReference type="Proteomes" id="UP000019184"/>
    </source>
</evidence>
<evidence type="ECO:0000256" key="2">
    <source>
        <dbReference type="ARBA" id="ARBA00010792"/>
    </source>
</evidence>
<dbReference type="EMBL" id="CBTK010000284">
    <property type="protein sequence ID" value="CDH46944.1"/>
    <property type="molecule type" value="Genomic_DNA"/>
</dbReference>
<dbReference type="PANTHER" id="PTHR30353:SF0">
    <property type="entry name" value="TRANSMEMBRANE PROTEIN"/>
    <property type="match status" value="1"/>
</dbReference>
<evidence type="ECO:0000313" key="9">
    <source>
        <dbReference type="EMBL" id="CDH46944.1"/>
    </source>
</evidence>
<comment type="similarity">
    <text evidence="2 7">Belongs to the DedA family.</text>
</comment>
<sequence length="219" mass="24511">MDFFSDLLSLFLHLDQHLADLSSQYGGWIYFILFLIVFCETGLVVTPFLPGDSLLFAAGSLAAIGSMNIHALFLLLTAAAIIGDTVNYAAGHYFGEKVFSDDARVLKREYLHRTHQFFERHGGKTIIIARFVPIIRTFAPFVAGAGSMSYRHFLIYNVTGGIAWTALFLYGGYFFGNLPFVKKNFTLVIMAIIILSILPGIIEYWRQRRTATAVHAETP</sequence>
<keyword evidence="10" id="KW-1185">Reference proteome</keyword>
<evidence type="ECO:0000256" key="7">
    <source>
        <dbReference type="RuleBase" id="RU367016"/>
    </source>
</evidence>
<dbReference type="InterPro" id="IPR032818">
    <property type="entry name" value="DedA-like"/>
</dbReference>
<dbReference type="PANTHER" id="PTHR30353">
    <property type="entry name" value="INNER MEMBRANE PROTEIN DEDA-RELATED"/>
    <property type="match status" value="1"/>
</dbReference>
<keyword evidence="5 7" id="KW-1133">Transmembrane helix</keyword>
<evidence type="ECO:0000256" key="4">
    <source>
        <dbReference type="ARBA" id="ARBA00022692"/>
    </source>
</evidence>
<name>A0A7U7GET6_9GAMM</name>
<evidence type="ECO:0000256" key="1">
    <source>
        <dbReference type="ARBA" id="ARBA00004651"/>
    </source>
</evidence>
<comment type="subcellular location">
    <subcellularLocation>
        <location evidence="1 7">Cell membrane</location>
        <topology evidence="1 7">Multi-pass membrane protein</topology>
    </subcellularLocation>
</comment>
<feature type="transmembrane region" description="Helical" evidence="7">
    <location>
        <begin position="185"/>
        <end position="205"/>
    </location>
</feature>
<feature type="transmembrane region" description="Helical" evidence="7">
    <location>
        <begin position="153"/>
        <end position="173"/>
    </location>
</feature>
<dbReference type="InterPro" id="IPR032816">
    <property type="entry name" value="VTT_dom"/>
</dbReference>
<feature type="domain" description="VTT" evidence="8">
    <location>
        <begin position="49"/>
        <end position="173"/>
    </location>
</feature>
<protein>
    <submittedName>
        <fullName evidence="9">Protein dedA</fullName>
    </submittedName>
</protein>
<proteinExistence type="inferred from homology"/>
<dbReference type="Pfam" id="PF09335">
    <property type="entry name" value="VTT_dom"/>
    <property type="match status" value="1"/>
</dbReference>
<dbReference type="NCBIfam" id="NF008102">
    <property type="entry name" value="PRK10847.1"/>
    <property type="match status" value="1"/>
</dbReference>
<dbReference type="OrthoDB" id="9813426at2"/>
<keyword evidence="4 7" id="KW-0812">Transmembrane</keyword>
<dbReference type="InterPro" id="IPR058127">
    <property type="entry name" value="DedA"/>
</dbReference>
<evidence type="ECO:0000256" key="6">
    <source>
        <dbReference type="ARBA" id="ARBA00023136"/>
    </source>
</evidence>
<evidence type="ECO:0000256" key="3">
    <source>
        <dbReference type="ARBA" id="ARBA00022475"/>
    </source>
</evidence>
<gene>
    <name evidence="9" type="primary">dedA</name>
    <name evidence="9" type="ORF">BN874_670007</name>
</gene>
<dbReference type="AlphaFoldDB" id="A0A7U7GET6"/>
<keyword evidence="3 7" id="KW-1003">Cell membrane</keyword>
<organism evidence="9 10">
    <name type="scientific">Candidatus Contendobacter odensis Run_B_J11</name>
    <dbReference type="NCBI Taxonomy" id="1400861"/>
    <lineage>
        <taxon>Bacteria</taxon>
        <taxon>Pseudomonadati</taxon>
        <taxon>Pseudomonadota</taxon>
        <taxon>Gammaproteobacteria</taxon>
        <taxon>Candidatus Competibacteraceae</taxon>
        <taxon>Candidatus Contendibacter</taxon>
    </lineage>
</organism>
<dbReference type="GO" id="GO:0005886">
    <property type="term" value="C:plasma membrane"/>
    <property type="evidence" value="ECO:0007669"/>
    <property type="project" value="UniProtKB-SubCell"/>
</dbReference>